<evidence type="ECO:0000313" key="3">
    <source>
        <dbReference type="EMBL" id="CAF3383655.1"/>
    </source>
</evidence>
<evidence type="ECO:0000313" key="8">
    <source>
        <dbReference type="EMBL" id="CAF4578314.1"/>
    </source>
</evidence>
<dbReference type="Proteomes" id="UP000663851">
    <property type="component" value="Unassembled WGS sequence"/>
</dbReference>
<reference evidence="9" key="1">
    <citation type="submission" date="2021-02" db="EMBL/GenBank/DDBJ databases">
        <authorList>
            <person name="Nowell W R."/>
        </authorList>
    </citation>
    <scope>NUCLEOTIDE SEQUENCE</scope>
</reference>
<dbReference type="EMBL" id="CAJOBQ010002719">
    <property type="protein sequence ID" value="CAF4575355.1"/>
    <property type="molecule type" value="Genomic_DNA"/>
</dbReference>
<sequence>MTNRSALPMSHGKRTFNIILQITTFAHFQAKLPTSSAIEHGMPNKHLSSKLYSHALLTPNQTYRLSHLIEDPMQKDHPSSHFCLLVSPPSKQTLPLDRFTQH</sequence>
<evidence type="ECO:0000313" key="7">
    <source>
        <dbReference type="EMBL" id="CAF4575355.1"/>
    </source>
</evidence>
<dbReference type="EMBL" id="CAJNYU010003664">
    <property type="protein sequence ID" value="CAF3691487.1"/>
    <property type="molecule type" value="Genomic_DNA"/>
</dbReference>
<dbReference type="EMBL" id="CAJNYD010000209">
    <property type="protein sequence ID" value="CAF3229149.1"/>
    <property type="molecule type" value="Genomic_DNA"/>
</dbReference>
<evidence type="ECO:0000313" key="9">
    <source>
        <dbReference type="EMBL" id="CAF4677093.1"/>
    </source>
</evidence>
<evidence type="ECO:0000313" key="12">
    <source>
        <dbReference type="Proteomes" id="UP000663873"/>
    </source>
</evidence>
<dbReference type="EMBL" id="CAJNXB010003773">
    <property type="protein sequence ID" value="CAF3337787.1"/>
    <property type="molecule type" value="Genomic_DNA"/>
</dbReference>
<gene>
    <name evidence="5" type="ORF">FME351_LOCUS27091</name>
    <name evidence="4" type="ORF">GRG538_LOCUS24875</name>
    <name evidence="6" type="ORF">HFQ381_LOCUS7540</name>
    <name evidence="3" type="ORF">KIK155_LOCUS6537</name>
    <name evidence="1" type="ORF">LUA448_LOCUS3641</name>
    <name evidence="10" type="ORF">QYT958_LOCUS28737</name>
    <name evidence="2" type="ORF">TIS948_LOCUS22066</name>
    <name evidence="9" type="ORF">TOA249_LOCUS15626</name>
    <name evidence="7" type="ORF">TSG867_LOCUS26233</name>
    <name evidence="8" type="ORF">UJA718_LOCUS30547</name>
</gene>
<dbReference type="EMBL" id="CAJNYT010004216">
    <property type="protein sequence ID" value="CAF3644869.1"/>
    <property type="molecule type" value="Genomic_DNA"/>
</dbReference>
<dbReference type="Proteomes" id="UP000663862">
    <property type="component" value="Unassembled WGS sequence"/>
</dbReference>
<evidence type="ECO:0000313" key="10">
    <source>
        <dbReference type="EMBL" id="CAF4872318.1"/>
    </source>
</evidence>
<dbReference type="EMBL" id="CAJNYV010000784">
    <property type="protein sequence ID" value="CAF3383655.1"/>
    <property type="molecule type" value="Genomic_DNA"/>
</dbReference>
<dbReference type="Proteomes" id="UP000663873">
    <property type="component" value="Unassembled WGS sequence"/>
</dbReference>
<evidence type="ECO:0000313" key="2">
    <source>
        <dbReference type="EMBL" id="CAF3337787.1"/>
    </source>
</evidence>
<dbReference type="Proteomes" id="UP000663838">
    <property type="component" value="Unassembled WGS sequence"/>
</dbReference>
<dbReference type="Proteomes" id="UP000663833">
    <property type="component" value="Unassembled WGS sequence"/>
</dbReference>
<organism evidence="9 11">
    <name type="scientific">Rotaria socialis</name>
    <dbReference type="NCBI Taxonomy" id="392032"/>
    <lineage>
        <taxon>Eukaryota</taxon>
        <taxon>Metazoa</taxon>
        <taxon>Spiralia</taxon>
        <taxon>Gnathifera</taxon>
        <taxon>Rotifera</taxon>
        <taxon>Eurotatoria</taxon>
        <taxon>Bdelloidea</taxon>
        <taxon>Philodinida</taxon>
        <taxon>Philodinidae</taxon>
        <taxon>Rotaria</taxon>
    </lineage>
</organism>
<accession>A0A821H3G5</accession>
<dbReference type="EMBL" id="CAJOBO010000362">
    <property type="protein sequence ID" value="CAF4202209.1"/>
    <property type="molecule type" value="Genomic_DNA"/>
</dbReference>
<evidence type="ECO:0000313" key="11">
    <source>
        <dbReference type="Proteomes" id="UP000663838"/>
    </source>
</evidence>
<protein>
    <submittedName>
        <fullName evidence="9">Uncharacterized protein</fullName>
    </submittedName>
</protein>
<dbReference type="Proteomes" id="UP000663825">
    <property type="component" value="Unassembled WGS sequence"/>
</dbReference>
<name>A0A821H3G5_9BILA</name>
<keyword evidence="12" id="KW-1185">Reference proteome</keyword>
<proteinExistence type="predicted"/>
<dbReference type="Proteomes" id="UP000663848">
    <property type="component" value="Unassembled WGS sequence"/>
</dbReference>
<dbReference type="Proteomes" id="UP000663865">
    <property type="component" value="Unassembled WGS sequence"/>
</dbReference>
<evidence type="ECO:0000313" key="4">
    <source>
        <dbReference type="EMBL" id="CAF3644869.1"/>
    </source>
</evidence>
<dbReference type="EMBL" id="CAJOBP010014697">
    <property type="protein sequence ID" value="CAF4578314.1"/>
    <property type="molecule type" value="Genomic_DNA"/>
</dbReference>
<evidence type="ECO:0000313" key="1">
    <source>
        <dbReference type="EMBL" id="CAF3229149.1"/>
    </source>
</evidence>
<dbReference type="Proteomes" id="UP000663869">
    <property type="component" value="Unassembled WGS sequence"/>
</dbReference>
<evidence type="ECO:0000313" key="5">
    <source>
        <dbReference type="EMBL" id="CAF3691487.1"/>
    </source>
</evidence>
<dbReference type="EMBL" id="CAJOBR010007993">
    <property type="protein sequence ID" value="CAF4872318.1"/>
    <property type="molecule type" value="Genomic_DNA"/>
</dbReference>
<evidence type="ECO:0000313" key="6">
    <source>
        <dbReference type="EMBL" id="CAF4202209.1"/>
    </source>
</evidence>
<dbReference type="AlphaFoldDB" id="A0A821H3G5"/>
<comment type="caution">
    <text evidence="9">The sequence shown here is derived from an EMBL/GenBank/DDBJ whole genome shotgun (WGS) entry which is preliminary data.</text>
</comment>
<dbReference type="EMBL" id="CAJOBS010001024">
    <property type="protein sequence ID" value="CAF4677093.1"/>
    <property type="molecule type" value="Genomic_DNA"/>
</dbReference>
<dbReference type="Proteomes" id="UP000663872">
    <property type="component" value="Unassembled WGS sequence"/>
</dbReference>